<dbReference type="PROSITE" id="PS50181">
    <property type="entry name" value="FBOX"/>
    <property type="match status" value="1"/>
</dbReference>
<evidence type="ECO:0000259" key="1">
    <source>
        <dbReference type="PROSITE" id="PS50181"/>
    </source>
</evidence>
<dbReference type="KEGG" id="crq:GCK72_015444"/>
<name>A0A6A5GWH5_CAERE</name>
<dbReference type="Pfam" id="PF00646">
    <property type="entry name" value="F-box"/>
    <property type="match status" value="1"/>
</dbReference>
<dbReference type="CTD" id="9804049"/>
<reference evidence="2 3" key="1">
    <citation type="submission" date="2019-12" db="EMBL/GenBank/DDBJ databases">
        <title>Chromosome-level assembly of the Caenorhabditis remanei genome.</title>
        <authorList>
            <person name="Teterina A.A."/>
            <person name="Willis J.H."/>
            <person name="Phillips P.C."/>
        </authorList>
    </citation>
    <scope>NUCLEOTIDE SEQUENCE [LARGE SCALE GENOMIC DNA]</scope>
    <source>
        <strain evidence="2 3">PX506</strain>
        <tissue evidence="2">Whole organism</tissue>
    </source>
</reference>
<proteinExistence type="predicted"/>
<comment type="caution">
    <text evidence="2">The sequence shown here is derived from an EMBL/GenBank/DDBJ whole genome shotgun (WGS) entry which is preliminary data.</text>
</comment>
<organism evidence="2 3">
    <name type="scientific">Caenorhabditis remanei</name>
    <name type="common">Caenorhabditis vulgaris</name>
    <dbReference type="NCBI Taxonomy" id="31234"/>
    <lineage>
        <taxon>Eukaryota</taxon>
        <taxon>Metazoa</taxon>
        <taxon>Ecdysozoa</taxon>
        <taxon>Nematoda</taxon>
        <taxon>Chromadorea</taxon>
        <taxon>Rhabditida</taxon>
        <taxon>Rhabditina</taxon>
        <taxon>Rhabditomorpha</taxon>
        <taxon>Rhabditoidea</taxon>
        <taxon>Rhabditidae</taxon>
        <taxon>Peloderinae</taxon>
        <taxon>Caenorhabditis</taxon>
    </lineage>
</organism>
<dbReference type="AlphaFoldDB" id="A0A6A5GWH5"/>
<dbReference type="InterPro" id="IPR001810">
    <property type="entry name" value="F-box_dom"/>
</dbReference>
<dbReference type="PANTHER" id="PTHR21503">
    <property type="entry name" value="F-BOX-CONTAINING HYPOTHETICAL PROTEIN C.ELEGANS"/>
    <property type="match status" value="1"/>
</dbReference>
<dbReference type="PANTHER" id="PTHR21503:SF8">
    <property type="entry name" value="F-BOX ASSOCIATED DOMAIN-CONTAINING PROTEIN-RELATED"/>
    <property type="match status" value="1"/>
</dbReference>
<dbReference type="Proteomes" id="UP000483820">
    <property type="component" value="Chromosome IV"/>
</dbReference>
<accession>A0A6A5GWH5</accession>
<sequence length="335" mass="39446">MNPPKPFPILRLPFLAIEEVFKAMHAFEIINFSLISNRTKQITKMMTVCPKYSVALDIDRNLQIDIRATNETISCIYVMTSEENIDGETEEIDEDGCINRKICKYSKDPVEEWKQLSVYVLEIFKTQTVDVFTMYMDLFVDQNKSIIDFLKTNVKSIDECILSQRKNEINVDEDFAYLLDNLKINDMLYSMLNIKDDNFDGKIPRNLKHLVMEDAFWVGYEKILEIDSVSVNVHKNRISYKDWNLFIKKWMAMETHLNLELWDFCFESMEEFRVLALHDIPHEVVDENVKRTLKICFDSPKEINGGIDIKRIDGKTATFSVHHTEWGDNFFMFVH</sequence>
<evidence type="ECO:0000313" key="2">
    <source>
        <dbReference type="EMBL" id="KAF1758984.1"/>
    </source>
</evidence>
<evidence type="ECO:0000313" key="3">
    <source>
        <dbReference type="Proteomes" id="UP000483820"/>
    </source>
</evidence>
<dbReference type="Pfam" id="PF07735">
    <property type="entry name" value="FBA_2"/>
    <property type="match status" value="1"/>
</dbReference>
<gene>
    <name evidence="2" type="ORF">GCK72_015444</name>
</gene>
<feature type="domain" description="F-box" evidence="1">
    <location>
        <begin position="6"/>
        <end position="44"/>
    </location>
</feature>
<dbReference type="GeneID" id="9804049"/>
<dbReference type="InterPro" id="IPR012885">
    <property type="entry name" value="F-box_Sdz-33"/>
</dbReference>
<dbReference type="EMBL" id="WUAV01000004">
    <property type="protein sequence ID" value="KAF1758984.1"/>
    <property type="molecule type" value="Genomic_DNA"/>
</dbReference>
<protein>
    <recommendedName>
        <fullName evidence="1">F-box domain-containing protein</fullName>
    </recommendedName>
</protein>
<dbReference type="RefSeq" id="XP_053585644.1">
    <property type="nucleotide sequence ID" value="XM_053730872.1"/>
</dbReference>